<evidence type="ECO:0000313" key="5">
    <source>
        <dbReference type="EMBL" id="PRX97107.1"/>
    </source>
</evidence>
<keyword evidence="3" id="KW-0378">Hydrolase</keyword>
<dbReference type="GO" id="GO:0008236">
    <property type="term" value="F:serine-type peptidase activity"/>
    <property type="evidence" value="ECO:0007669"/>
    <property type="project" value="UniProtKB-KW"/>
</dbReference>
<comment type="caution">
    <text evidence="5">The sequence shown here is derived from an EMBL/GenBank/DDBJ whole genome shotgun (WGS) entry which is preliminary data.</text>
</comment>
<keyword evidence="2" id="KW-0645">Protease</keyword>
<dbReference type="SUPFAM" id="SSF52317">
    <property type="entry name" value="Class I glutamine amidotransferase-like"/>
    <property type="match status" value="1"/>
</dbReference>
<keyword evidence="6" id="KW-1185">Reference proteome</keyword>
<dbReference type="PANTHER" id="PTHR20842">
    <property type="entry name" value="PROTEASE S51 ALPHA-ASPARTYL DIPEPTIDASE"/>
    <property type="match status" value="1"/>
</dbReference>
<dbReference type="Proteomes" id="UP000237846">
    <property type="component" value="Unassembled WGS sequence"/>
</dbReference>
<protein>
    <submittedName>
        <fullName evidence="5">Peptidase E</fullName>
    </submittedName>
</protein>
<dbReference type="Pfam" id="PF03575">
    <property type="entry name" value="Peptidase_S51"/>
    <property type="match status" value="1"/>
</dbReference>
<name>A0A2T0PZZ2_9ACTN</name>
<dbReference type="InterPro" id="IPR029062">
    <property type="entry name" value="Class_I_gatase-like"/>
</dbReference>
<evidence type="ECO:0000313" key="6">
    <source>
        <dbReference type="Proteomes" id="UP000237846"/>
    </source>
</evidence>
<comment type="similarity">
    <text evidence="1">Belongs to the peptidase S51 family.</text>
</comment>
<proteinExistence type="inferred from homology"/>
<evidence type="ECO:0000256" key="4">
    <source>
        <dbReference type="ARBA" id="ARBA00022825"/>
    </source>
</evidence>
<organism evidence="5 6">
    <name type="scientific">Allonocardiopsis opalescens</name>
    <dbReference type="NCBI Taxonomy" id="1144618"/>
    <lineage>
        <taxon>Bacteria</taxon>
        <taxon>Bacillati</taxon>
        <taxon>Actinomycetota</taxon>
        <taxon>Actinomycetes</taxon>
        <taxon>Streptosporangiales</taxon>
        <taxon>Allonocardiopsis</taxon>
    </lineage>
</organism>
<evidence type="ECO:0000256" key="3">
    <source>
        <dbReference type="ARBA" id="ARBA00022801"/>
    </source>
</evidence>
<dbReference type="RefSeq" id="WP_106248847.1">
    <property type="nucleotide sequence ID" value="NZ_PVZC01000006.1"/>
</dbReference>
<accession>A0A2T0PZZ2</accession>
<sequence>MTTDGRSHIVAISGGSFVPDDRGELTPSPLLRYARDLTDTDRPRVCFVTTAVGDHHEVLSRFYAGFSRWEAEVSHLALYPWPNHADLAAHLLSQDMIYVTGGSVANLRALWRVHGVDEVMRRAWESGVVLCGQSAGSLCWHVGGPTDSFGPELAPFTDGLGLLPYSNGVHYDAEPRRRPLMQRLVADGTLPAGYAADNGVALHYVGTELVQAIGYVPEARAYRVESDGAGGAKEVPIEPRRLAG</sequence>
<keyword evidence="4" id="KW-0720">Serine protease</keyword>
<dbReference type="InterPro" id="IPR005320">
    <property type="entry name" value="Peptidase_S51"/>
</dbReference>
<dbReference type="Gene3D" id="3.40.50.880">
    <property type="match status" value="1"/>
</dbReference>
<dbReference type="CDD" id="cd03146">
    <property type="entry name" value="GAT1_Peptidase_E"/>
    <property type="match status" value="1"/>
</dbReference>
<gene>
    <name evidence="5" type="ORF">CLV72_106143</name>
</gene>
<dbReference type="PANTHER" id="PTHR20842:SF0">
    <property type="entry name" value="ALPHA-ASPARTYL DIPEPTIDASE"/>
    <property type="match status" value="1"/>
</dbReference>
<reference evidence="5 6" key="1">
    <citation type="submission" date="2018-03" db="EMBL/GenBank/DDBJ databases">
        <title>Genomic Encyclopedia of Archaeal and Bacterial Type Strains, Phase II (KMG-II): from individual species to whole genera.</title>
        <authorList>
            <person name="Goeker M."/>
        </authorList>
    </citation>
    <scope>NUCLEOTIDE SEQUENCE [LARGE SCALE GENOMIC DNA]</scope>
    <source>
        <strain evidence="5 6">DSM 45601</strain>
    </source>
</reference>
<dbReference type="OrthoDB" id="9778515at2"/>
<dbReference type="GO" id="GO:0006508">
    <property type="term" value="P:proteolysis"/>
    <property type="evidence" value="ECO:0007669"/>
    <property type="project" value="UniProtKB-KW"/>
</dbReference>
<dbReference type="AlphaFoldDB" id="A0A2T0PZZ2"/>
<evidence type="ECO:0000256" key="2">
    <source>
        <dbReference type="ARBA" id="ARBA00022670"/>
    </source>
</evidence>
<evidence type="ECO:0000256" key="1">
    <source>
        <dbReference type="ARBA" id="ARBA00006534"/>
    </source>
</evidence>
<dbReference type="EMBL" id="PVZC01000006">
    <property type="protein sequence ID" value="PRX97107.1"/>
    <property type="molecule type" value="Genomic_DNA"/>
</dbReference>